<evidence type="ECO:0000256" key="1">
    <source>
        <dbReference type="SAM" id="MobiDB-lite"/>
    </source>
</evidence>
<dbReference type="EMBL" id="OB794891">
    <property type="protein sequence ID" value="CAD7431280.1"/>
    <property type="molecule type" value="Genomic_DNA"/>
</dbReference>
<feature type="region of interest" description="Disordered" evidence="1">
    <location>
        <begin position="1"/>
        <end position="52"/>
    </location>
</feature>
<evidence type="ECO:0000313" key="2">
    <source>
        <dbReference type="EMBL" id="CAD7431280.1"/>
    </source>
</evidence>
<sequence>MRDPGSRPGRCSQELGKVELEEVNPHLRGGRVENHLGKTTPSSPDRDSNLDLPVLSSQAQHDKHVSQLRHRGGSLLVLKREGLKYIALQAYQNVREMASSATPGSTNRLSLAMYFCTKQIQGLPKKETNEPLELGSLNLEEVKPHSCGGRVENHFEKTTPCSPKQDSNLDLPVLGSLAQHETSGLADHAPEAVSAICWGEHLDLPVVLGARFEGCAPPDRSCSTALYWMEQHLTVLIFQNHSRIQIRDSRMSTPKKKRVEEPRKKWSPEDMKNDIEVIKSGSRGFKVAADTYGHGPGASREHVTEEISELLQFILRHIAVIPQAPVLGRTTHSLDASMAHQIKIHLCGVGDSCVHNCAGGDILIFTIFILSSSRKEPCVVAFLDDKECDGRLVVLLKTLARLPNRCELTVQNSGELALTYAISIKYYTVRPLQPVLDIILKRLWIMASTHSCHRRNIRLIRRWVSHISSNNHDRSFQALRSQISCEILLTAFAKLRHQTDHILSNRKTFMGNINVPVSAEVGVPVVAEVGVPVAAEVPVSAEVGVPVAAEVGVFVVVAV</sequence>
<feature type="compositionally biased region" description="Basic and acidic residues" evidence="1">
    <location>
        <begin position="16"/>
        <end position="36"/>
    </location>
</feature>
<protein>
    <submittedName>
        <fullName evidence="2">Uncharacterized protein</fullName>
    </submittedName>
</protein>
<organism evidence="2">
    <name type="scientific">Timema monikensis</name>
    <dbReference type="NCBI Taxonomy" id="170555"/>
    <lineage>
        <taxon>Eukaryota</taxon>
        <taxon>Metazoa</taxon>
        <taxon>Ecdysozoa</taxon>
        <taxon>Arthropoda</taxon>
        <taxon>Hexapoda</taxon>
        <taxon>Insecta</taxon>
        <taxon>Pterygota</taxon>
        <taxon>Neoptera</taxon>
        <taxon>Polyneoptera</taxon>
        <taxon>Phasmatodea</taxon>
        <taxon>Timematodea</taxon>
        <taxon>Timematoidea</taxon>
        <taxon>Timematidae</taxon>
        <taxon>Timema</taxon>
    </lineage>
</organism>
<reference evidence="2" key="1">
    <citation type="submission" date="2020-11" db="EMBL/GenBank/DDBJ databases">
        <authorList>
            <person name="Tran Van P."/>
        </authorList>
    </citation>
    <scope>NUCLEOTIDE SEQUENCE</scope>
</reference>
<accession>A0A7R9EC15</accession>
<name>A0A7R9EC15_9NEOP</name>
<gene>
    <name evidence="2" type="ORF">TMSB3V08_LOCUS8019</name>
</gene>
<proteinExistence type="predicted"/>
<dbReference type="AlphaFoldDB" id="A0A7R9EC15"/>